<name>A0A9W8G588_9FUNG</name>
<dbReference type="AlphaFoldDB" id="A0A9W8G588"/>
<evidence type="ECO:0000313" key="2">
    <source>
        <dbReference type="EMBL" id="KAJ2673623.1"/>
    </source>
</evidence>
<evidence type="ECO:0000256" key="1">
    <source>
        <dbReference type="SAM" id="MobiDB-lite"/>
    </source>
</evidence>
<evidence type="ECO:0000313" key="3">
    <source>
        <dbReference type="Proteomes" id="UP001151518"/>
    </source>
</evidence>
<proteinExistence type="predicted"/>
<comment type="caution">
    <text evidence="2">The sequence shown here is derived from an EMBL/GenBank/DDBJ whole genome shotgun (WGS) entry which is preliminary data.</text>
</comment>
<gene>
    <name evidence="2" type="ORF">GGI25_004608</name>
</gene>
<organism evidence="2 3">
    <name type="scientific">Coemansia spiralis</name>
    <dbReference type="NCBI Taxonomy" id="417178"/>
    <lineage>
        <taxon>Eukaryota</taxon>
        <taxon>Fungi</taxon>
        <taxon>Fungi incertae sedis</taxon>
        <taxon>Zoopagomycota</taxon>
        <taxon>Kickxellomycotina</taxon>
        <taxon>Kickxellomycetes</taxon>
        <taxon>Kickxellales</taxon>
        <taxon>Kickxellaceae</taxon>
        <taxon>Coemansia</taxon>
    </lineage>
</organism>
<reference evidence="2" key="1">
    <citation type="submission" date="2022-07" db="EMBL/GenBank/DDBJ databases">
        <title>Phylogenomic reconstructions and comparative analyses of Kickxellomycotina fungi.</title>
        <authorList>
            <person name="Reynolds N.K."/>
            <person name="Stajich J.E."/>
            <person name="Barry K."/>
            <person name="Grigoriev I.V."/>
            <person name="Crous P."/>
            <person name="Smith M.E."/>
        </authorList>
    </citation>
    <scope>NUCLEOTIDE SEQUENCE</scope>
    <source>
        <strain evidence="2">NRRL 3115</strain>
    </source>
</reference>
<dbReference type="Proteomes" id="UP001151518">
    <property type="component" value="Unassembled WGS sequence"/>
</dbReference>
<dbReference type="EMBL" id="JANBTW010000065">
    <property type="protein sequence ID" value="KAJ2673623.1"/>
    <property type="molecule type" value="Genomic_DNA"/>
</dbReference>
<protein>
    <submittedName>
        <fullName evidence="2">Uncharacterized protein</fullName>
    </submittedName>
</protein>
<feature type="compositionally biased region" description="Basic residues" evidence="1">
    <location>
        <begin position="106"/>
        <end position="116"/>
    </location>
</feature>
<feature type="region of interest" description="Disordered" evidence="1">
    <location>
        <begin position="73"/>
        <end position="116"/>
    </location>
</feature>
<accession>A0A9W8G588</accession>
<sequence length="116" mass="12743">MKTFGCTKTLLKAEKRVVLSLKARTKKRTVRSRKTEAINNIEYIVNGICSAANVAPGGFSCLKLAETGDQKIEAEPETIGSERSTEATEQKQSCKRSRKDGTLPAPKRRCKGSVQQ</sequence>